<dbReference type="InterPro" id="IPR020904">
    <property type="entry name" value="Sc_DH/Rdtase_CS"/>
</dbReference>
<dbReference type="OrthoDB" id="9810734at2"/>
<dbReference type="GO" id="GO:0016491">
    <property type="term" value="F:oxidoreductase activity"/>
    <property type="evidence" value="ECO:0007669"/>
    <property type="project" value="UniProtKB-KW"/>
</dbReference>
<dbReference type="InterPro" id="IPR036291">
    <property type="entry name" value="NAD(P)-bd_dom_sf"/>
</dbReference>
<name>A0A1G7PBW9_9BACT</name>
<evidence type="ECO:0000256" key="2">
    <source>
        <dbReference type="ARBA" id="ARBA00023002"/>
    </source>
</evidence>
<reference evidence="3 4" key="1">
    <citation type="submission" date="2016-10" db="EMBL/GenBank/DDBJ databases">
        <authorList>
            <person name="de Groot N.N."/>
        </authorList>
    </citation>
    <scope>NUCLEOTIDE SEQUENCE [LARGE SCALE GENOMIC DNA]</scope>
    <source>
        <strain evidence="3 4">GAS232</strain>
    </source>
</reference>
<gene>
    <name evidence="3" type="ORF">SAMN05444167_3453</name>
</gene>
<keyword evidence="2" id="KW-0560">Oxidoreductase</keyword>
<dbReference type="RefSeq" id="WP_083347153.1">
    <property type="nucleotide sequence ID" value="NZ_LT629690.1"/>
</dbReference>
<dbReference type="Proteomes" id="UP000182427">
    <property type="component" value="Chromosome I"/>
</dbReference>
<keyword evidence="4" id="KW-1185">Reference proteome</keyword>
<dbReference type="PROSITE" id="PS00061">
    <property type="entry name" value="ADH_SHORT"/>
    <property type="match status" value="1"/>
</dbReference>
<dbReference type="PRINTS" id="PR00081">
    <property type="entry name" value="GDHRDH"/>
</dbReference>
<comment type="similarity">
    <text evidence="1">Belongs to the short-chain dehydrogenases/reductases (SDR) family.</text>
</comment>
<evidence type="ECO:0000313" key="3">
    <source>
        <dbReference type="EMBL" id="SDF83763.1"/>
    </source>
</evidence>
<dbReference type="AlphaFoldDB" id="A0A1G7PBW9"/>
<dbReference type="InterPro" id="IPR002347">
    <property type="entry name" value="SDR_fam"/>
</dbReference>
<organism evidence="3 4">
    <name type="scientific">Terriglobus roseus</name>
    <dbReference type="NCBI Taxonomy" id="392734"/>
    <lineage>
        <taxon>Bacteria</taxon>
        <taxon>Pseudomonadati</taxon>
        <taxon>Acidobacteriota</taxon>
        <taxon>Terriglobia</taxon>
        <taxon>Terriglobales</taxon>
        <taxon>Acidobacteriaceae</taxon>
        <taxon>Terriglobus</taxon>
    </lineage>
</organism>
<dbReference type="PANTHER" id="PTHR44169">
    <property type="entry name" value="NADPH-DEPENDENT 1-ACYLDIHYDROXYACETONE PHOSPHATE REDUCTASE"/>
    <property type="match status" value="1"/>
</dbReference>
<dbReference type="EMBL" id="LT629690">
    <property type="protein sequence ID" value="SDF83763.1"/>
    <property type="molecule type" value="Genomic_DNA"/>
</dbReference>
<dbReference type="SUPFAM" id="SSF51735">
    <property type="entry name" value="NAD(P)-binding Rossmann-fold domains"/>
    <property type="match status" value="1"/>
</dbReference>
<evidence type="ECO:0000256" key="1">
    <source>
        <dbReference type="ARBA" id="ARBA00006484"/>
    </source>
</evidence>
<accession>A0A1G7PBW9</accession>
<sequence length="256" mass="27722">MQIKDNTILITGGGSGIGRGLAEAFHKEGNHVIIAGRRKSVLDEVAAANPGMSAEVLDIDSAEATKAFATSLIAKYPKLNAVLHNAGIMRNEKLADGNAEDAEAMIATNLLGPIRLNSALLPHLLKQPSATVMTVTSGLAYVPLAMTPTYCATKAAIHSYTQSLRFQLRDTGVQVIEIIPPYVQTELMGDRQKNDPAAMPLADYLHDTFAILRDQPDVEEVVIDRVKPLRFAAENGDYANFFHIFNERMVAARPNG</sequence>
<proteinExistence type="inferred from homology"/>
<dbReference type="Gene3D" id="3.40.50.720">
    <property type="entry name" value="NAD(P)-binding Rossmann-like Domain"/>
    <property type="match status" value="1"/>
</dbReference>
<dbReference type="Pfam" id="PF00106">
    <property type="entry name" value="adh_short"/>
    <property type="match status" value="1"/>
</dbReference>
<evidence type="ECO:0000313" key="4">
    <source>
        <dbReference type="Proteomes" id="UP000182427"/>
    </source>
</evidence>
<protein>
    <submittedName>
        <fullName evidence="3">Uncharacterized oxidoreductase</fullName>
    </submittedName>
</protein>
<dbReference type="PANTHER" id="PTHR44169:SF6">
    <property type="entry name" value="NADPH-DEPENDENT 1-ACYLDIHYDROXYACETONE PHOSPHATE REDUCTASE"/>
    <property type="match status" value="1"/>
</dbReference>